<evidence type="ECO:0000313" key="8">
    <source>
        <dbReference type="Proteomes" id="UP001497512"/>
    </source>
</evidence>
<keyword evidence="4" id="KW-0967">Endosome</keyword>
<dbReference type="Pfam" id="PF03097">
    <property type="entry name" value="BRO1"/>
    <property type="match status" value="1"/>
</dbReference>
<proteinExistence type="predicted"/>
<dbReference type="Gene3D" id="1.20.120.560">
    <property type="entry name" value="alix/aip1 in complex with the ypdl late domain"/>
    <property type="match status" value="1"/>
</dbReference>
<name>A0ABP0TBX1_9BRYO</name>
<dbReference type="PANTHER" id="PTHR23030">
    <property type="entry name" value="PCD6 INTERACTING PROTEIN-RELATED"/>
    <property type="match status" value="1"/>
</dbReference>
<dbReference type="InterPro" id="IPR025304">
    <property type="entry name" value="ALIX_V_dom"/>
</dbReference>
<evidence type="ECO:0000256" key="5">
    <source>
        <dbReference type="SAM" id="Coils"/>
    </source>
</evidence>
<evidence type="ECO:0000256" key="4">
    <source>
        <dbReference type="ARBA" id="ARBA00022753"/>
    </source>
</evidence>
<sequence>MAAPQSSSNVMIAIPVKRTTALDLIKPLKQYIAQHFSERDAPDKEEEDLKAVQQMRNEVDKATEAYEMRRDLLQRYFRALSVIELKFPFSNEKNHINNVYFTWYDAFKQGRKASQQNIHFEKAAIAFNLGAVQSQLGLSADRTSTTGIKQACNSFQAAAGVFAFLRDNISIKAAGSNSTLDISVESAGMLERLMLAQAQECFFEKVVNDERPASLCSKVAKQVGIFYEEAYGALVLPPLIHHLDRPFVVHVQLKAAQYHAEACYQAALDLHEKEEIGQEIARLMAASTILSEAKKSSRAGAGPLMDAVVKLEVNVNRNLDRAKRENDRLYLIRVPTVDSLPPLPAAVLAYSTPVFEVLDASTETLFSGLVPESCKSALSTYLEMVDDVIRRQAGRLQQASELTRSKLQVMDLPDSLVAIGRGAMVPGELRDKVEAVQSGGGPSHLAAEMTHLQSLRRANGQLLAETQELLEKESSEDSEIRAQFGARWTRPQSSTLTRNLHNRATEYATKLKQAADSDTQIERTLHNNMSVMEILDTRPIEKAFPSLRRSHLFADLNEDDIVGGLRQKLNELEQLGSQRAGLEDRLKDMKLKDNILLKLMSTSGPYDDLFQKELGKYDTISVEVGSNIEAQEQLLQQIRTLNDTFCSMFGWEEYKGAQDKSHKQVEAAISKFREIQGKINEGLKFYTSVQAAITNLKQQCSDYVMTRKIQSRDMIEDLQRKSTGMPSNFFSALGGIFRH</sequence>
<reference evidence="7 8" key="1">
    <citation type="submission" date="2024-02" db="EMBL/GenBank/DDBJ databases">
        <authorList>
            <consortium name="ELIXIR-Norway"/>
            <consortium name="Elixir Norway"/>
        </authorList>
    </citation>
    <scope>NUCLEOTIDE SEQUENCE [LARGE SCALE GENOMIC DNA]</scope>
</reference>
<organism evidence="7 8">
    <name type="scientific">Sphagnum troendelagicum</name>
    <dbReference type="NCBI Taxonomy" id="128251"/>
    <lineage>
        <taxon>Eukaryota</taxon>
        <taxon>Viridiplantae</taxon>
        <taxon>Streptophyta</taxon>
        <taxon>Embryophyta</taxon>
        <taxon>Bryophyta</taxon>
        <taxon>Sphagnophytina</taxon>
        <taxon>Sphagnopsida</taxon>
        <taxon>Sphagnales</taxon>
        <taxon>Sphagnaceae</taxon>
        <taxon>Sphagnum</taxon>
    </lineage>
</organism>
<keyword evidence="3" id="KW-0963">Cytoplasm</keyword>
<dbReference type="SMART" id="SM01041">
    <property type="entry name" value="BRO1"/>
    <property type="match status" value="1"/>
</dbReference>
<evidence type="ECO:0000313" key="7">
    <source>
        <dbReference type="EMBL" id="CAK9192037.1"/>
    </source>
</evidence>
<dbReference type="InterPro" id="IPR004328">
    <property type="entry name" value="BRO1_dom"/>
</dbReference>
<gene>
    <name evidence="7" type="ORF">CSSPTR1EN2_LOCUS1690</name>
</gene>
<dbReference type="Proteomes" id="UP001497512">
    <property type="component" value="Chromosome 1"/>
</dbReference>
<evidence type="ECO:0000256" key="3">
    <source>
        <dbReference type="ARBA" id="ARBA00022490"/>
    </source>
</evidence>
<dbReference type="CDD" id="cd09246">
    <property type="entry name" value="BRO1_Alix_like_1"/>
    <property type="match status" value="1"/>
</dbReference>
<evidence type="ECO:0000256" key="2">
    <source>
        <dbReference type="ARBA" id="ARBA00004496"/>
    </source>
</evidence>
<protein>
    <recommendedName>
        <fullName evidence="6">BRO1 domain-containing protein</fullName>
    </recommendedName>
</protein>
<dbReference type="PROSITE" id="PS51180">
    <property type="entry name" value="BRO1"/>
    <property type="match status" value="1"/>
</dbReference>
<keyword evidence="5" id="KW-0175">Coiled coil</keyword>
<feature type="coiled-coil region" evidence="5">
    <location>
        <begin position="565"/>
        <end position="592"/>
    </location>
</feature>
<accession>A0ABP0TBX1</accession>
<dbReference type="Gene3D" id="1.25.40.280">
    <property type="entry name" value="alix/aip1 like domains"/>
    <property type="match status" value="1"/>
</dbReference>
<dbReference type="PANTHER" id="PTHR23030:SF30">
    <property type="entry name" value="TYROSINE-PROTEIN PHOSPHATASE NON-RECEPTOR TYPE 23"/>
    <property type="match status" value="1"/>
</dbReference>
<dbReference type="Gene3D" id="1.20.140.50">
    <property type="entry name" value="alix/aip1 like domains"/>
    <property type="match status" value="1"/>
</dbReference>
<evidence type="ECO:0000259" key="6">
    <source>
        <dbReference type="PROSITE" id="PS51180"/>
    </source>
</evidence>
<dbReference type="EMBL" id="OZ019893">
    <property type="protein sequence ID" value="CAK9192037.1"/>
    <property type="molecule type" value="Genomic_DNA"/>
</dbReference>
<evidence type="ECO:0000256" key="1">
    <source>
        <dbReference type="ARBA" id="ARBA00004177"/>
    </source>
</evidence>
<dbReference type="InterPro" id="IPR038499">
    <property type="entry name" value="BRO1_sf"/>
</dbReference>
<comment type="subcellular location">
    <subcellularLocation>
        <location evidence="2">Cytoplasm</location>
    </subcellularLocation>
    <subcellularLocation>
        <location evidence="1">Endosome</location>
    </subcellularLocation>
</comment>
<feature type="domain" description="BRO1" evidence="6">
    <location>
        <begin position="10"/>
        <end position="403"/>
    </location>
</feature>
<keyword evidence="8" id="KW-1185">Reference proteome</keyword>
<dbReference type="Pfam" id="PF13949">
    <property type="entry name" value="ALIX_LYPXL_bnd"/>
    <property type="match status" value="1"/>
</dbReference>